<dbReference type="HOGENOM" id="CLU_064827_4_1_5"/>
<dbReference type="AlphaFoldDB" id="B4R7Y8"/>
<dbReference type="Pfam" id="PF00132">
    <property type="entry name" value="Hexapep"/>
    <property type="match status" value="1"/>
</dbReference>
<evidence type="ECO:0000313" key="1">
    <source>
        <dbReference type="EMBL" id="ACG77521.1"/>
    </source>
</evidence>
<gene>
    <name evidence="1" type="ordered locus">PHZ_c1107</name>
</gene>
<dbReference type="eggNOG" id="COG0663">
    <property type="taxonomic scope" value="Bacteria"/>
</dbReference>
<dbReference type="InterPro" id="IPR050484">
    <property type="entry name" value="Transf_Hexapept/Carb_Anhydrase"/>
</dbReference>
<dbReference type="GO" id="GO:0016740">
    <property type="term" value="F:transferase activity"/>
    <property type="evidence" value="ECO:0007669"/>
    <property type="project" value="UniProtKB-KW"/>
</dbReference>
<dbReference type="InterPro" id="IPR001451">
    <property type="entry name" value="Hexapep"/>
</dbReference>
<dbReference type="InterPro" id="IPR047324">
    <property type="entry name" value="LbH_gamma_CA-like"/>
</dbReference>
<dbReference type="RefSeq" id="WP_012521667.1">
    <property type="nucleotide sequence ID" value="NC_011144.1"/>
</dbReference>
<sequence>MSVYNLGNVTPQLPNDDEYWIAPTAAVMGNVILKKNASVWWGATLRGDNDPIIIGENSNVQDGSVLHTDLGSPLTIGANVTVGHMVMLHGCSIGDNTLVGIGSIVLNGAKIGKNCLIGANCLITEGKEIPDNSLVMGAPGKVVREVSEQQAMVMAAGAHHYVENWKRYRRELTEFR</sequence>
<dbReference type="OrthoDB" id="9803036at2"/>
<dbReference type="STRING" id="450851.PHZ_c1107"/>
<reference evidence="1 2" key="1">
    <citation type="journal article" date="2008" name="BMC Genomics">
        <title>Complete genome of Phenylobacterium zucineum - a novel facultative intracellular bacterium isolated from human erythroleukemia cell line K562.</title>
        <authorList>
            <person name="Luo Y."/>
            <person name="Xu X."/>
            <person name="Ding Z."/>
            <person name="Liu Z."/>
            <person name="Zhang B."/>
            <person name="Yan Z."/>
            <person name="Sun J."/>
            <person name="Hu S."/>
            <person name="Hu X."/>
        </authorList>
    </citation>
    <scope>NUCLEOTIDE SEQUENCE [LARGE SCALE GENOMIC DNA]</scope>
    <source>
        <strain evidence="1 2">HLK1</strain>
    </source>
</reference>
<dbReference type="SUPFAM" id="SSF51161">
    <property type="entry name" value="Trimeric LpxA-like enzymes"/>
    <property type="match status" value="1"/>
</dbReference>
<keyword evidence="2" id="KW-1185">Reference proteome</keyword>
<evidence type="ECO:0000313" key="2">
    <source>
        <dbReference type="Proteomes" id="UP000001868"/>
    </source>
</evidence>
<dbReference type="CDD" id="cd04645">
    <property type="entry name" value="LbH_gamma_CA_like"/>
    <property type="match status" value="1"/>
</dbReference>
<organism evidence="1 2">
    <name type="scientific">Phenylobacterium zucineum (strain HLK1)</name>
    <dbReference type="NCBI Taxonomy" id="450851"/>
    <lineage>
        <taxon>Bacteria</taxon>
        <taxon>Pseudomonadati</taxon>
        <taxon>Pseudomonadota</taxon>
        <taxon>Alphaproteobacteria</taxon>
        <taxon>Caulobacterales</taxon>
        <taxon>Caulobacteraceae</taxon>
        <taxon>Phenylobacterium</taxon>
    </lineage>
</organism>
<dbReference type="Proteomes" id="UP000001868">
    <property type="component" value="Chromosome"/>
</dbReference>
<dbReference type="PANTHER" id="PTHR13061:SF29">
    <property type="entry name" value="GAMMA CARBONIC ANHYDRASE-LIKE 1, MITOCHONDRIAL-RELATED"/>
    <property type="match status" value="1"/>
</dbReference>
<accession>B4R7Y8</accession>
<dbReference type="Gene3D" id="2.160.10.10">
    <property type="entry name" value="Hexapeptide repeat proteins"/>
    <property type="match status" value="1"/>
</dbReference>
<dbReference type="KEGG" id="pzu:PHZ_c1107"/>
<dbReference type="InterPro" id="IPR011004">
    <property type="entry name" value="Trimer_LpxA-like_sf"/>
</dbReference>
<proteinExistence type="predicted"/>
<protein>
    <submittedName>
        <fullName evidence="1">Acetyltransferase protein</fullName>
    </submittedName>
</protein>
<dbReference type="EMBL" id="CP000747">
    <property type="protein sequence ID" value="ACG77521.1"/>
    <property type="molecule type" value="Genomic_DNA"/>
</dbReference>
<name>B4R7Y8_PHEZH</name>
<keyword evidence="1" id="KW-0808">Transferase</keyword>
<dbReference type="PANTHER" id="PTHR13061">
    <property type="entry name" value="DYNACTIN SUBUNIT P25"/>
    <property type="match status" value="1"/>
</dbReference>